<evidence type="ECO:0000313" key="3">
    <source>
        <dbReference type="EMBL" id="MBW47825.1"/>
    </source>
</evidence>
<organism evidence="3">
    <name type="scientific">Anopheles triannulatus</name>
    <dbReference type="NCBI Taxonomy" id="58253"/>
    <lineage>
        <taxon>Eukaryota</taxon>
        <taxon>Metazoa</taxon>
        <taxon>Ecdysozoa</taxon>
        <taxon>Arthropoda</taxon>
        <taxon>Hexapoda</taxon>
        <taxon>Insecta</taxon>
        <taxon>Pterygota</taxon>
        <taxon>Neoptera</taxon>
        <taxon>Endopterygota</taxon>
        <taxon>Diptera</taxon>
        <taxon>Nematocera</taxon>
        <taxon>Culicoidea</taxon>
        <taxon>Culicidae</taxon>
        <taxon>Anophelinae</taxon>
        <taxon>Anopheles</taxon>
    </lineage>
</organism>
<feature type="chain" id="PRO_5014695137" evidence="2">
    <location>
        <begin position="19"/>
        <end position="147"/>
    </location>
</feature>
<reference evidence="3" key="1">
    <citation type="submission" date="2018-01" db="EMBL/GenBank/DDBJ databases">
        <title>An insight into the sialome of Amazonian anophelines.</title>
        <authorList>
            <person name="Ribeiro J.M."/>
            <person name="Scarpassa V."/>
            <person name="Calvo E."/>
        </authorList>
    </citation>
    <scope>NUCLEOTIDE SEQUENCE</scope>
    <source>
        <tissue evidence="3">Salivary glands</tissue>
    </source>
</reference>
<proteinExistence type="predicted"/>
<accession>A0A2M4B440</accession>
<sequence>MAKEDCLVAALWVSVVLAVSVDTQAVLPLSNPPSRVATSGHCRRDKSWTHRRTLPEAIVGSVRRPTLSCHRATRNRRKAESGTPPGVTISAYRTRAPQPPPKDTRGRRPDPSRSTRCAGRTNHPGGSASGSVGCAAAAASWRTEATG</sequence>
<dbReference type="EMBL" id="GGFK01014504">
    <property type="protein sequence ID" value="MBW47825.1"/>
    <property type="molecule type" value="Transcribed_RNA"/>
</dbReference>
<protein>
    <submittedName>
        <fullName evidence="3">Putative secreted protein</fullName>
    </submittedName>
</protein>
<dbReference type="AlphaFoldDB" id="A0A2M4B440"/>
<name>A0A2M4B440_9DIPT</name>
<keyword evidence="2" id="KW-0732">Signal</keyword>
<evidence type="ECO:0000256" key="2">
    <source>
        <dbReference type="SAM" id="SignalP"/>
    </source>
</evidence>
<feature type="compositionally biased region" description="Low complexity" evidence="1">
    <location>
        <begin position="125"/>
        <end position="139"/>
    </location>
</feature>
<feature type="region of interest" description="Disordered" evidence="1">
    <location>
        <begin position="64"/>
        <end position="147"/>
    </location>
</feature>
<feature type="compositionally biased region" description="Basic and acidic residues" evidence="1">
    <location>
        <begin position="102"/>
        <end position="113"/>
    </location>
</feature>
<evidence type="ECO:0000256" key="1">
    <source>
        <dbReference type="SAM" id="MobiDB-lite"/>
    </source>
</evidence>
<feature type="signal peptide" evidence="2">
    <location>
        <begin position="1"/>
        <end position="18"/>
    </location>
</feature>